<keyword evidence="5" id="KW-0317">Glutathione biosynthesis</keyword>
<dbReference type="Gene3D" id="3.30.590.20">
    <property type="match status" value="1"/>
</dbReference>
<sequence length="456" mass="50175">MARDTADHTLIENRDQLAAYLESGSKPEAEWRIGTEHEKIVFYRDGNRPVPYEGTAGIRALLEGMQALTGWEPIHDEGAIIGLADAAGGGAISLEPGGQFELSGAPLSSLHQTRDELAGHLAQVKQVAEPLGIDFLALGFSPKWTRAETPVMPKSRYRIMTNHMPRVGSLGLDMMYRTCTVQVNLDFKSEADMRDKLRASLALQPIATALFANSPFTDGRPNGFQTFRGEIWKDTDTARTGGLLCAFGDDFGFERYTDWALDVPMYFVVRDGRYHDMTSVTFRQFLEGGAPDTLRDKTPTMGDWKNHLSTLFPDVRLKTFLEMRGADCGSPEMIVALSALWVGLLYDCAALDGALQLVSGWSAEDRLLLRNDVPKAALALPFRGGAVRDVAREMVELAKGGLQRRAVVANGEDETTFLAPLEEILSSDRTDSDRLLGRFSGAWGGSIEPVFTENTY</sequence>
<dbReference type="InterPro" id="IPR011556">
    <property type="entry name" value="Glut_cys_lig_pln_type"/>
</dbReference>
<dbReference type="STRING" id="1855383.SAMN05216548_101157"/>
<protein>
    <recommendedName>
        <fullName evidence="10">Glutamate--cysteine ligase</fullName>
        <ecNumber evidence="10">6.3.2.2</ecNumber>
    </recommendedName>
</protein>
<keyword evidence="12" id="KW-1185">Reference proteome</keyword>
<comment type="pathway">
    <text evidence="1">Sulfur metabolism; glutathione biosynthesis; glutathione from L-cysteine and L-glutamate: step 1/2.</text>
</comment>
<dbReference type="Proteomes" id="UP000199647">
    <property type="component" value="Unassembled WGS sequence"/>
</dbReference>
<dbReference type="SUPFAM" id="SSF55931">
    <property type="entry name" value="Glutamine synthetase/guanido kinase"/>
    <property type="match status" value="1"/>
</dbReference>
<evidence type="ECO:0000256" key="3">
    <source>
        <dbReference type="ARBA" id="ARBA00011153"/>
    </source>
</evidence>
<evidence type="ECO:0000256" key="8">
    <source>
        <dbReference type="ARBA" id="ARBA00022946"/>
    </source>
</evidence>
<reference evidence="11 12" key="1">
    <citation type="submission" date="2016-10" db="EMBL/GenBank/DDBJ databases">
        <authorList>
            <person name="de Groot N.N."/>
        </authorList>
    </citation>
    <scope>NUCLEOTIDE SEQUENCE [LARGE SCALE GENOMIC DNA]</scope>
    <source>
        <strain evidence="11 12">A52C2</strain>
    </source>
</reference>
<evidence type="ECO:0000256" key="2">
    <source>
        <dbReference type="ARBA" id="ARBA00010253"/>
    </source>
</evidence>
<evidence type="ECO:0000256" key="1">
    <source>
        <dbReference type="ARBA" id="ARBA00005006"/>
    </source>
</evidence>
<accession>A0A1H8ZHT8</accession>
<keyword evidence="9" id="KW-1015">Disulfide bond</keyword>
<keyword evidence="4 10" id="KW-0436">Ligase</keyword>
<evidence type="ECO:0000256" key="5">
    <source>
        <dbReference type="ARBA" id="ARBA00022684"/>
    </source>
</evidence>
<name>A0A1H8ZHT8_9HYPH</name>
<dbReference type="EMBL" id="FOFG01000001">
    <property type="protein sequence ID" value="SEP63885.1"/>
    <property type="molecule type" value="Genomic_DNA"/>
</dbReference>
<proteinExistence type="inferred from homology"/>
<dbReference type="GO" id="GO:0005524">
    <property type="term" value="F:ATP binding"/>
    <property type="evidence" value="ECO:0007669"/>
    <property type="project" value="UniProtKB-UniRule"/>
</dbReference>
<comment type="similarity">
    <text evidence="2">Belongs to the carboxylate-amine ligase family. Glutamate--cysteine ligase type 2 subfamily.</text>
</comment>
<organism evidence="11 12">
    <name type="scientific">Faunimonas pinastri</name>
    <dbReference type="NCBI Taxonomy" id="1855383"/>
    <lineage>
        <taxon>Bacteria</taxon>
        <taxon>Pseudomonadati</taxon>
        <taxon>Pseudomonadota</taxon>
        <taxon>Alphaproteobacteria</taxon>
        <taxon>Hyphomicrobiales</taxon>
        <taxon>Afifellaceae</taxon>
        <taxon>Faunimonas</taxon>
    </lineage>
</organism>
<evidence type="ECO:0000256" key="10">
    <source>
        <dbReference type="PIRNR" id="PIRNR017901"/>
    </source>
</evidence>
<evidence type="ECO:0000256" key="6">
    <source>
        <dbReference type="ARBA" id="ARBA00022741"/>
    </source>
</evidence>
<evidence type="ECO:0000256" key="9">
    <source>
        <dbReference type="ARBA" id="ARBA00023157"/>
    </source>
</evidence>
<evidence type="ECO:0000313" key="11">
    <source>
        <dbReference type="EMBL" id="SEP63885.1"/>
    </source>
</evidence>
<evidence type="ECO:0000256" key="4">
    <source>
        <dbReference type="ARBA" id="ARBA00022598"/>
    </source>
</evidence>
<dbReference type="EC" id="6.3.2.2" evidence="10"/>
<dbReference type="NCBIfam" id="TIGR01436">
    <property type="entry name" value="glu_cys_lig_pln"/>
    <property type="match status" value="1"/>
</dbReference>
<dbReference type="PIRSF" id="PIRSF017901">
    <property type="entry name" value="GCL"/>
    <property type="match status" value="1"/>
</dbReference>
<dbReference type="Pfam" id="PF04107">
    <property type="entry name" value="GCS2"/>
    <property type="match status" value="1"/>
</dbReference>
<dbReference type="OrthoDB" id="9780152at2"/>
<comment type="similarity">
    <text evidence="10">Belongs to the glutamate--cysteine ligase type 2 family. EgtA subfamily.</text>
</comment>
<comment type="catalytic activity">
    <reaction evidence="10">
        <text>L-cysteine + L-glutamate + ATP = gamma-L-glutamyl-L-cysteine + ADP + phosphate + H(+)</text>
        <dbReference type="Rhea" id="RHEA:13285"/>
        <dbReference type="ChEBI" id="CHEBI:15378"/>
        <dbReference type="ChEBI" id="CHEBI:29985"/>
        <dbReference type="ChEBI" id="CHEBI:30616"/>
        <dbReference type="ChEBI" id="CHEBI:35235"/>
        <dbReference type="ChEBI" id="CHEBI:43474"/>
        <dbReference type="ChEBI" id="CHEBI:58173"/>
        <dbReference type="ChEBI" id="CHEBI:456216"/>
        <dbReference type="EC" id="6.3.2.2"/>
    </reaction>
</comment>
<comment type="function">
    <text evidence="10">Catalyzes the synthesis of gamma-glutamylcysteine (gamma-GC).</text>
</comment>
<gene>
    <name evidence="11" type="ORF">SAMN05216548_101157</name>
</gene>
<keyword evidence="6 10" id="KW-0547">Nucleotide-binding</keyword>
<comment type="subunit">
    <text evidence="3">Homodimer or monomer when oxidized or reduced, respectively.</text>
</comment>
<dbReference type="RefSeq" id="WP_092494690.1">
    <property type="nucleotide sequence ID" value="NZ_FOFG01000001.1"/>
</dbReference>
<dbReference type="PANTHER" id="PTHR34378">
    <property type="entry name" value="GLUTAMATE--CYSTEINE LIGASE, CHLOROPLASTIC"/>
    <property type="match status" value="1"/>
</dbReference>
<dbReference type="GO" id="GO:0004357">
    <property type="term" value="F:glutamate-cysteine ligase activity"/>
    <property type="evidence" value="ECO:0007669"/>
    <property type="project" value="UniProtKB-UniRule"/>
</dbReference>
<keyword evidence="7 10" id="KW-0067">ATP-binding</keyword>
<dbReference type="InterPro" id="IPR006336">
    <property type="entry name" value="GCS2"/>
</dbReference>
<dbReference type="PANTHER" id="PTHR34378:SF1">
    <property type="entry name" value="GLUTAMATE--CYSTEINE LIGASE, CHLOROPLASTIC"/>
    <property type="match status" value="1"/>
</dbReference>
<dbReference type="InterPro" id="IPR014746">
    <property type="entry name" value="Gln_synth/guanido_kin_cat_dom"/>
</dbReference>
<keyword evidence="8" id="KW-0809">Transit peptide</keyword>
<dbReference type="AlphaFoldDB" id="A0A1H8ZHT8"/>
<evidence type="ECO:0000256" key="7">
    <source>
        <dbReference type="ARBA" id="ARBA00022840"/>
    </source>
</evidence>
<dbReference type="GO" id="GO:0006750">
    <property type="term" value="P:glutathione biosynthetic process"/>
    <property type="evidence" value="ECO:0007669"/>
    <property type="project" value="UniProtKB-UniRule"/>
</dbReference>
<dbReference type="InterPro" id="IPR035434">
    <property type="entry name" value="GCL_bact_plant"/>
</dbReference>
<evidence type="ECO:0000313" key="12">
    <source>
        <dbReference type="Proteomes" id="UP000199647"/>
    </source>
</evidence>